<feature type="compositionally biased region" description="Polar residues" evidence="1">
    <location>
        <begin position="91"/>
        <end position="103"/>
    </location>
</feature>
<evidence type="ECO:0000313" key="2">
    <source>
        <dbReference type="EMBL" id="RYP04271.1"/>
    </source>
</evidence>
<dbReference type="STRING" id="155417.A0A4Q4TC48"/>
<comment type="caution">
    <text evidence="2">The sequence shown here is derived from an EMBL/GenBank/DDBJ whole genome shotgun (WGS) entry which is preliminary data.</text>
</comment>
<keyword evidence="3" id="KW-1185">Reference proteome</keyword>
<accession>A0A4Q4TC48</accession>
<dbReference type="AlphaFoldDB" id="A0A4Q4TC48"/>
<dbReference type="Proteomes" id="UP000293360">
    <property type="component" value="Unassembled WGS sequence"/>
</dbReference>
<reference evidence="2 3" key="1">
    <citation type="submission" date="2018-06" db="EMBL/GenBank/DDBJ databases">
        <title>Complete Genomes of Monosporascus.</title>
        <authorList>
            <person name="Robinson A.J."/>
            <person name="Natvig D.O."/>
        </authorList>
    </citation>
    <scope>NUCLEOTIDE SEQUENCE [LARGE SCALE GENOMIC DNA]</scope>
    <source>
        <strain evidence="2 3">CBS 110550</strain>
    </source>
</reference>
<name>A0A4Q4TC48_9PEZI</name>
<gene>
    <name evidence="2" type="ORF">DL764_004574</name>
</gene>
<dbReference type="EMBL" id="QJNU01000218">
    <property type="protein sequence ID" value="RYP04271.1"/>
    <property type="molecule type" value="Genomic_DNA"/>
</dbReference>
<proteinExistence type="predicted"/>
<organism evidence="2 3">
    <name type="scientific">Monosporascus ibericus</name>
    <dbReference type="NCBI Taxonomy" id="155417"/>
    <lineage>
        <taxon>Eukaryota</taxon>
        <taxon>Fungi</taxon>
        <taxon>Dikarya</taxon>
        <taxon>Ascomycota</taxon>
        <taxon>Pezizomycotina</taxon>
        <taxon>Sordariomycetes</taxon>
        <taxon>Xylariomycetidae</taxon>
        <taxon>Xylariales</taxon>
        <taxon>Xylariales incertae sedis</taxon>
        <taxon>Monosporascus</taxon>
    </lineage>
</organism>
<protein>
    <submittedName>
        <fullName evidence="2">Uncharacterized protein</fullName>
    </submittedName>
</protein>
<dbReference type="OrthoDB" id="415706at2759"/>
<sequence length="103" mass="11826">MGQSGRHPKRNPGKRKVEHLQEDTHDVLRAYYSLALDRFIDRDFQLAVDRYLLTGPSSPLASCTLEWVINLEPQQLEQIVGEARPPRDAARSSQRRSTSFPRP</sequence>
<evidence type="ECO:0000256" key="1">
    <source>
        <dbReference type="SAM" id="MobiDB-lite"/>
    </source>
</evidence>
<feature type="region of interest" description="Disordered" evidence="1">
    <location>
        <begin position="79"/>
        <end position="103"/>
    </location>
</feature>
<evidence type="ECO:0000313" key="3">
    <source>
        <dbReference type="Proteomes" id="UP000293360"/>
    </source>
</evidence>